<name>A0ABS2KKY7_9GAMM</name>
<dbReference type="Pfam" id="PF06381">
    <property type="entry name" value="Phage_portal_3"/>
    <property type="match status" value="1"/>
</dbReference>
<organism evidence="3 4">
    <name type="scientific">Dyella mobilis</name>
    <dbReference type="NCBI Taxonomy" id="1849582"/>
    <lineage>
        <taxon>Bacteria</taxon>
        <taxon>Pseudomonadati</taxon>
        <taxon>Pseudomonadota</taxon>
        <taxon>Gammaproteobacteria</taxon>
        <taxon>Lysobacterales</taxon>
        <taxon>Rhodanobacteraceae</taxon>
        <taxon>Dyella</taxon>
    </lineage>
</organism>
<accession>A0ABS2KKY7</accession>
<gene>
    <name evidence="3" type="ORF">ISS99_18735</name>
</gene>
<dbReference type="NCBIfam" id="TIGR01555">
    <property type="entry name" value="phge_rel_HI1409"/>
    <property type="match status" value="1"/>
</dbReference>
<evidence type="ECO:0000313" key="3">
    <source>
        <dbReference type="EMBL" id="MBM7131563.1"/>
    </source>
</evidence>
<dbReference type="InterPro" id="IPR024459">
    <property type="entry name" value="Acb1-like_N"/>
</dbReference>
<reference evidence="3" key="1">
    <citation type="submission" date="2020-10" db="EMBL/GenBank/DDBJ databases">
        <title>Phylogeny of dyella-like bacteria.</title>
        <authorList>
            <person name="Fu J."/>
        </authorList>
    </citation>
    <scope>NUCLEOTIDE SEQUENCE</scope>
    <source>
        <strain evidence="3">DHON07</strain>
    </source>
</reference>
<dbReference type="Proteomes" id="UP001430193">
    <property type="component" value="Unassembled WGS sequence"/>
</dbReference>
<evidence type="ECO:0000256" key="1">
    <source>
        <dbReference type="SAM" id="MobiDB-lite"/>
    </source>
</evidence>
<protein>
    <submittedName>
        <fullName evidence="3">DUF1073 domain-containing protein</fullName>
    </submittedName>
</protein>
<feature type="compositionally biased region" description="Low complexity" evidence="1">
    <location>
        <begin position="475"/>
        <end position="491"/>
    </location>
</feature>
<proteinExistence type="predicted"/>
<dbReference type="InterPro" id="IPR006445">
    <property type="entry name" value="Phage-assoc_HI1409"/>
</dbReference>
<comment type="caution">
    <text evidence="3">The sequence shown here is derived from an EMBL/GenBank/DDBJ whole genome shotgun (WGS) entry which is preliminary data.</text>
</comment>
<feature type="domain" description="Anti-CBASS protein Acb1-like N-terminal" evidence="2">
    <location>
        <begin position="65"/>
        <end position="418"/>
    </location>
</feature>
<evidence type="ECO:0000313" key="4">
    <source>
        <dbReference type="Proteomes" id="UP001430193"/>
    </source>
</evidence>
<keyword evidence="4" id="KW-1185">Reference proteome</keyword>
<dbReference type="EMBL" id="JADIKF010000040">
    <property type="protein sequence ID" value="MBM7131563.1"/>
    <property type="molecule type" value="Genomic_DNA"/>
</dbReference>
<feature type="region of interest" description="Disordered" evidence="1">
    <location>
        <begin position="457"/>
        <end position="499"/>
    </location>
</feature>
<dbReference type="RefSeq" id="WP_239538180.1">
    <property type="nucleotide sequence ID" value="NZ_BSOC01000001.1"/>
</dbReference>
<sequence>MSKRNRQKQAAPQPSHAVTRDSGKRWMTPTLDSFANFEARVGIGTNNQSAASTYTFDFISRNRVQMEAMYRSSWIVGAVVDCIAEDMTRAGITINSDLSPEDGKKLDQSFASLGIWDGLSDNGKWARLYGGSLAVMLIDGQQMNTPLNIDSIGEGQFKGLLILDRWLVQPTLNDLVSDFGPDMGMPKFYDVVADSMALKRQRIHYSRVLRMDGVTLPYWQRIAENLWGQSVIERLFDRLVAFDSTTQGTAQLVYKAHLRTYGVENLRDIIAMGGPALEGLIKQIEMIRRFQSNEGITLMDSKDTFNTHQYAFSGLRDVLLQIGEQLSGAAETPLTRLFGQSPGGLNSDGDGQMKQYHEGINAKQERRMRRGLTLLIEVMARSVLGKPMPEGWSFVFNSLQKMNDSEKADIGQKTTAAVLDAYDAGLIDQATALKELKQSSEVTGLFSNVTDDLIKDAENAPPKITQVDPAAANAGPEGQEQRQPGEQSQGGAKLQPLAA</sequence>
<feature type="region of interest" description="Disordered" evidence="1">
    <location>
        <begin position="1"/>
        <end position="23"/>
    </location>
</feature>
<evidence type="ECO:0000259" key="2">
    <source>
        <dbReference type="Pfam" id="PF06381"/>
    </source>
</evidence>